<organism evidence="11 12">
    <name type="scientific">Candidatus Abzuiibacterium crystallinum</name>
    <dbReference type="NCBI Taxonomy" id="1974748"/>
    <lineage>
        <taxon>Bacteria</taxon>
        <taxon>Pseudomonadati</taxon>
        <taxon>Candidatus Omnitrophota</taxon>
        <taxon>Candidatus Abzuiibacterium</taxon>
    </lineage>
</organism>
<feature type="binding site" evidence="8">
    <location>
        <begin position="205"/>
        <end position="206"/>
    </location>
    <ligand>
        <name>1-deoxy-D-xylulose 5-phosphate</name>
        <dbReference type="ChEBI" id="CHEBI:57792"/>
    </ligand>
</feature>
<dbReference type="GO" id="GO:0005737">
    <property type="term" value="C:cytoplasm"/>
    <property type="evidence" value="ECO:0007669"/>
    <property type="project" value="UniProtKB-SubCell"/>
</dbReference>
<comment type="subcellular location">
    <subcellularLocation>
        <location evidence="8">Cytoplasm</location>
    </subcellularLocation>
</comment>
<feature type="domain" description="Thiazole synthase ThiG" evidence="10">
    <location>
        <begin position="3"/>
        <end position="248"/>
    </location>
</feature>
<dbReference type="Gene3D" id="3.20.20.70">
    <property type="entry name" value="Aldolase class I"/>
    <property type="match status" value="1"/>
</dbReference>
<proteinExistence type="inferred from homology"/>
<keyword evidence="4 8" id="KW-0808">Transferase</keyword>
<evidence type="ECO:0000313" key="11">
    <source>
        <dbReference type="EMBL" id="PIQ85915.1"/>
    </source>
</evidence>
<evidence type="ECO:0000256" key="8">
    <source>
        <dbReference type="HAMAP-Rule" id="MF_00443"/>
    </source>
</evidence>
<evidence type="ECO:0000259" key="10">
    <source>
        <dbReference type="Pfam" id="PF05690"/>
    </source>
</evidence>
<name>A0A2H0LR04_9BACT</name>
<dbReference type="GO" id="GO:0009229">
    <property type="term" value="P:thiamine diphosphate biosynthetic process"/>
    <property type="evidence" value="ECO:0007669"/>
    <property type="project" value="UniProtKB-UniRule"/>
</dbReference>
<dbReference type="PANTHER" id="PTHR34266">
    <property type="entry name" value="THIAZOLE SYNTHASE"/>
    <property type="match status" value="1"/>
</dbReference>
<feature type="binding site" evidence="8">
    <location>
        <position position="157"/>
    </location>
    <ligand>
        <name>1-deoxy-D-xylulose 5-phosphate</name>
        <dbReference type="ChEBI" id="CHEBI:57792"/>
    </ligand>
</feature>
<evidence type="ECO:0000256" key="3">
    <source>
        <dbReference type="ARBA" id="ARBA00011960"/>
    </source>
</evidence>
<dbReference type="EC" id="2.8.1.10" evidence="3 8"/>
<gene>
    <name evidence="8" type="primary">thiG</name>
    <name evidence="11" type="ORF">COV74_07035</name>
</gene>
<sequence>MLKIGKYEFKSRLITGTGKYRSFEDMVRALDASGCEMVTVAIGRVNLNSPQEKTLIDYIDRNQYTILPNTAGAYDIENALRIARLGRAAGMGDLVKLEVIGDPKTLLPDCSALLEATKILVKEGFIVMPYMTDDPVLAKKLEEAGAACVMPLAAPIGSGRGIQNPINIKFIKEAVRIPVIVDAGVGTASDAAVCMELGADGVLMNTAIACADNPVLMASAMREAVSAGRKAFLAGRIPIKEYGSASSPQEGLTGKQTQAGTTTV</sequence>
<protein>
    <recommendedName>
        <fullName evidence="3 8">Thiazole synthase</fullName>
        <ecNumber evidence="3 8">2.8.1.10</ecNumber>
    </recommendedName>
</protein>
<dbReference type="HAMAP" id="MF_00443">
    <property type="entry name" value="ThiG"/>
    <property type="match status" value="1"/>
</dbReference>
<feature type="binding site" evidence="8">
    <location>
        <begin position="183"/>
        <end position="184"/>
    </location>
    <ligand>
        <name>1-deoxy-D-xylulose 5-phosphate</name>
        <dbReference type="ChEBI" id="CHEBI:57792"/>
    </ligand>
</feature>
<reference evidence="11 12" key="1">
    <citation type="submission" date="2017-09" db="EMBL/GenBank/DDBJ databases">
        <title>Depth-based differentiation of microbial function through sediment-hosted aquifers and enrichment of novel symbionts in the deep terrestrial subsurface.</title>
        <authorList>
            <person name="Probst A.J."/>
            <person name="Ladd B."/>
            <person name="Jarett J.K."/>
            <person name="Geller-Mcgrath D.E."/>
            <person name="Sieber C.M."/>
            <person name="Emerson J.B."/>
            <person name="Anantharaman K."/>
            <person name="Thomas B.C."/>
            <person name="Malmstrom R."/>
            <person name="Stieglmeier M."/>
            <person name="Klingl A."/>
            <person name="Woyke T."/>
            <person name="Ryan C.M."/>
            <person name="Banfield J.F."/>
        </authorList>
    </citation>
    <scope>NUCLEOTIDE SEQUENCE [LARGE SCALE GENOMIC DNA]</scope>
    <source>
        <strain evidence="11">CG11_big_fil_rev_8_21_14_0_20_45_26</strain>
    </source>
</reference>
<comment type="similarity">
    <text evidence="8">Belongs to the ThiG family.</text>
</comment>
<dbReference type="InterPro" id="IPR008867">
    <property type="entry name" value="ThiG"/>
</dbReference>
<comment type="pathway">
    <text evidence="2 8">Cofactor biosynthesis; thiamine diphosphate biosynthesis.</text>
</comment>
<dbReference type="Pfam" id="PF05690">
    <property type="entry name" value="ThiG"/>
    <property type="match status" value="1"/>
</dbReference>
<dbReference type="PANTHER" id="PTHR34266:SF2">
    <property type="entry name" value="THIAZOLE SYNTHASE"/>
    <property type="match status" value="1"/>
</dbReference>
<dbReference type="InterPro" id="IPR013785">
    <property type="entry name" value="Aldolase_TIM"/>
</dbReference>
<evidence type="ECO:0000256" key="2">
    <source>
        <dbReference type="ARBA" id="ARBA00004948"/>
    </source>
</evidence>
<comment type="function">
    <text evidence="1 8">Catalyzes the rearrangement of 1-deoxy-D-xylulose 5-phosphate (DXP) to produce the thiazole phosphate moiety of thiamine. Sulfur is provided by the thiocarboxylate moiety of the carrier protein ThiS. In vitro, sulfur can be provided by H(2)S.</text>
</comment>
<comment type="catalytic activity">
    <reaction evidence="7 8">
        <text>[ThiS sulfur-carrier protein]-C-terminal-Gly-aminoethanethioate + 2-iminoacetate + 1-deoxy-D-xylulose 5-phosphate = [ThiS sulfur-carrier protein]-C-terminal Gly-Gly + 2-[(2R,5Z)-2-carboxy-4-methylthiazol-5(2H)-ylidene]ethyl phosphate + 2 H2O + H(+)</text>
        <dbReference type="Rhea" id="RHEA:26297"/>
        <dbReference type="Rhea" id="RHEA-COMP:12909"/>
        <dbReference type="Rhea" id="RHEA-COMP:19908"/>
        <dbReference type="ChEBI" id="CHEBI:15377"/>
        <dbReference type="ChEBI" id="CHEBI:15378"/>
        <dbReference type="ChEBI" id="CHEBI:57792"/>
        <dbReference type="ChEBI" id="CHEBI:62899"/>
        <dbReference type="ChEBI" id="CHEBI:77846"/>
        <dbReference type="ChEBI" id="CHEBI:90778"/>
        <dbReference type="ChEBI" id="CHEBI:232372"/>
        <dbReference type="EC" id="2.8.1.10"/>
    </reaction>
</comment>
<dbReference type="CDD" id="cd04728">
    <property type="entry name" value="ThiG"/>
    <property type="match status" value="1"/>
</dbReference>
<dbReference type="EMBL" id="PCVY01000058">
    <property type="protein sequence ID" value="PIQ85915.1"/>
    <property type="molecule type" value="Genomic_DNA"/>
</dbReference>
<evidence type="ECO:0000256" key="4">
    <source>
        <dbReference type="ARBA" id="ARBA00022679"/>
    </source>
</evidence>
<evidence type="ECO:0000256" key="7">
    <source>
        <dbReference type="ARBA" id="ARBA00049897"/>
    </source>
</evidence>
<keyword evidence="6 8" id="KW-0704">Schiff base</keyword>
<dbReference type="AlphaFoldDB" id="A0A2H0LR04"/>
<dbReference type="InterPro" id="IPR033983">
    <property type="entry name" value="Thiazole_synthase_ThiG"/>
</dbReference>
<feature type="active site" description="Schiff-base intermediate with DXP" evidence="8">
    <location>
        <position position="96"/>
    </location>
</feature>
<keyword evidence="5 8" id="KW-0784">Thiamine biosynthesis</keyword>
<comment type="caution">
    <text evidence="11">The sequence shown here is derived from an EMBL/GenBank/DDBJ whole genome shotgun (WGS) entry which is preliminary data.</text>
</comment>
<evidence type="ECO:0000256" key="9">
    <source>
        <dbReference type="SAM" id="MobiDB-lite"/>
    </source>
</evidence>
<keyword evidence="8" id="KW-0963">Cytoplasm</keyword>
<evidence type="ECO:0000313" key="12">
    <source>
        <dbReference type="Proteomes" id="UP000230859"/>
    </source>
</evidence>
<comment type="subunit">
    <text evidence="8">Homotetramer. Forms heterodimers with either ThiH or ThiS.</text>
</comment>
<dbReference type="Proteomes" id="UP000230859">
    <property type="component" value="Unassembled WGS sequence"/>
</dbReference>
<dbReference type="UniPathway" id="UPA00060"/>
<evidence type="ECO:0000256" key="5">
    <source>
        <dbReference type="ARBA" id="ARBA00022977"/>
    </source>
</evidence>
<dbReference type="SUPFAM" id="SSF110399">
    <property type="entry name" value="ThiG-like"/>
    <property type="match status" value="1"/>
</dbReference>
<feature type="region of interest" description="Disordered" evidence="9">
    <location>
        <begin position="244"/>
        <end position="264"/>
    </location>
</feature>
<dbReference type="GO" id="GO:1990107">
    <property type="term" value="F:thiazole synthase activity"/>
    <property type="evidence" value="ECO:0007669"/>
    <property type="project" value="UniProtKB-EC"/>
</dbReference>
<evidence type="ECO:0000256" key="1">
    <source>
        <dbReference type="ARBA" id="ARBA00002834"/>
    </source>
</evidence>
<evidence type="ECO:0000256" key="6">
    <source>
        <dbReference type="ARBA" id="ARBA00023270"/>
    </source>
</evidence>
<accession>A0A2H0LR04</accession>